<sequence length="396" mass="44097">MLKLALLLWLVSSRTLCSGPDFYDYFQSGDMGTESPGDGGGGSALDSVSSLDDLLLLLHPESSRLQLCLRRRSQNPTPLLLHSAGGGAQEEEELWGRPRQEALRRADGVLEVILEEIQRTACQPREVCVEVSKEFPESTSRQHVPRCVALHRCGGCCHHEGVHCTNTSHTLVNKTLVEFSPLKDRMVVTVTFVNHTSCECVPKLQLRTIIRRDAAPPPFPVLQDYYGMPKVVSASLKTAATLTENWVWVVDSGLLALCGPSRVLDDASCECVCRNGLTESSCEPGWRLDHETCECQCEEQVEGRGCPSGQRWEAELCGCVCAARCPSNQPLDPDTCLCQCRESHQTCLRQGKKFNTHTCSCYRLPCRKSKRGCQPGFYYSQHVCQCIPIYMRPDWN</sequence>
<evidence type="ECO:0000256" key="3">
    <source>
        <dbReference type="ARBA" id="ARBA00022657"/>
    </source>
</evidence>
<dbReference type="InterPro" id="IPR029034">
    <property type="entry name" value="Cystine-knot_cytokine"/>
</dbReference>
<evidence type="ECO:0000256" key="10">
    <source>
        <dbReference type="SAM" id="SignalP"/>
    </source>
</evidence>
<name>A0AA47M4E8_MERPO</name>
<dbReference type="GO" id="GO:0002040">
    <property type="term" value="P:sprouting angiogenesis"/>
    <property type="evidence" value="ECO:0007669"/>
    <property type="project" value="TreeGrafter"/>
</dbReference>
<feature type="chain" id="PRO_5041376678" evidence="10">
    <location>
        <begin position="18"/>
        <end position="396"/>
    </location>
</feature>
<dbReference type="PANTHER" id="PTHR12025">
    <property type="entry name" value="VASCULAR ENDOTHELIAL GROWTH FACTOR"/>
    <property type="match status" value="1"/>
</dbReference>
<dbReference type="InterPro" id="IPR004153">
    <property type="entry name" value="CXCXC_repeat"/>
</dbReference>
<dbReference type="SUPFAM" id="SSF57501">
    <property type="entry name" value="Cystine-knot cytokines"/>
    <property type="match status" value="1"/>
</dbReference>
<evidence type="ECO:0000256" key="8">
    <source>
        <dbReference type="ARBA" id="ARBA00023157"/>
    </source>
</evidence>
<evidence type="ECO:0000259" key="11">
    <source>
        <dbReference type="PROSITE" id="PS50278"/>
    </source>
</evidence>
<evidence type="ECO:0000313" key="12">
    <source>
        <dbReference type="EMBL" id="KAK0133388.1"/>
    </source>
</evidence>
<dbReference type="EMBL" id="JAOPHQ010005991">
    <property type="protein sequence ID" value="KAK0133388.1"/>
    <property type="molecule type" value="Genomic_DNA"/>
</dbReference>
<dbReference type="GO" id="GO:0050930">
    <property type="term" value="P:induction of positive chemotaxis"/>
    <property type="evidence" value="ECO:0007669"/>
    <property type="project" value="TreeGrafter"/>
</dbReference>
<evidence type="ECO:0000313" key="13">
    <source>
        <dbReference type="Proteomes" id="UP001174136"/>
    </source>
</evidence>
<accession>A0AA47M4E8</accession>
<gene>
    <name evidence="12" type="primary">VEGFC_1</name>
    <name evidence="12" type="ORF">N1851_031114</name>
</gene>
<dbReference type="PROSITE" id="PS50278">
    <property type="entry name" value="PDGF_2"/>
    <property type="match status" value="1"/>
</dbReference>
<dbReference type="Proteomes" id="UP001174136">
    <property type="component" value="Unassembled WGS sequence"/>
</dbReference>
<proteinExistence type="inferred from homology"/>
<dbReference type="Pfam" id="PF03128">
    <property type="entry name" value="CXCXC"/>
    <property type="match status" value="1"/>
</dbReference>
<comment type="similarity">
    <text evidence="9">Belongs to the PDGF/VEGF growth factor family.</text>
</comment>
<dbReference type="GO" id="GO:0048010">
    <property type="term" value="P:vascular endothelial growth factor receptor signaling pathway"/>
    <property type="evidence" value="ECO:0007669"/>
    <property type="project" value="TreeGrafter"/>
</dbReference>
<dbReference type="GO" id="GO:0060754">
    <property type="term" value="P:positive regulation of mast cell chemotaxis"/>
    <property type="evidence" value="ECO:0007669"/>
    <property type="project" value="TreeGrafter"/>
</dbReference>
<keyword evidence="3" id="KW-0037">Angiogenesis</keyword>
<evidence type="ECO:0000256" key="1">
    <source>
        <dbReference type="ARBA" id="ARBA00004613"/>
    </source>
</evidence>
<protein>
    <submittedName>
        <fullName evidence="12">Vascular endothelial growth factor C</fullName>
    </submittedName>
</protein>
<dbReference type="InterPro" id="IPR000072">
    <property type="entry name" value="PDGF/VEGF_dom"/>
</dbReference>
<dbReference type="GO" id="GO:0042056">
    <property type="term" value="F:chemoattractant activity"/>
    <property type="evidence" value="ECO:0007669"/>
    <property type="project" value="TreeGrafter"/>
</dbReference>
<dbReference type="GO" id="GO:0001938">
    <property type="term" value="P:positive regulation of endothelial cell proliferation"/>
    <property type="evidence" value="ECO:0007669"/>
    <property type="project" value="TreeGrafter"/>
</dbReference>
<keyword evidence="6" id="KW-0677">Repeat</keyword>
<keyword evidence="5 10" id="KW-0732">Signal</keyword>
<dbReference type="GO" id="GO:0008083">
    <property type="term" value="F:growth factor activity"/>
    <property type="evidence" value="ECO:0007669"/>
    <property type="project" value="UniProtKB-KW"/>
</dbReference>
<dbReference type="CDD" id="cd00135">
    <property type="entry name" value="PDGF"/>
    <property type="match status" value="1"/>
</dbReference>
<keyword evidence="2" id="KW-0964">Secreted</keyword>
<dbReference type="GO" id="GO:0038084">
    <property type="term" value="P:vascular endothelial growth factor signaling pathway"/>
    <property type="evidence" value="ECO:0007669"/>
    <property type="project" value="TreeGrafter"/>
</dbReference>
<dbReference type="PROSITE" id="PS00249">
    <property type="entry name" value="PDGF_1"/>
    <property type="match status" value="1"/>
</dbReference>
<dbReference type="GO" id="GO:0045766">
    <property type="term" value="P:positive regulation of angiogenesis"/>
    <property type="evidence" value="ECO:0007669"/>
    <property type="project" value="TreeGrafter"/>
</dbReference>
<evidence type="ECO:0000256" key="7">
    <source>
        <dbReference type="ARBA" id="ARBA00023030"/>
    </source>
</evidence>
<evidence type="ECO:0000256" key="4">
    <source>
        <dbReference type="ARBA" id="ARBA00022685"/>
    </source>
</evidence>
<dbReference type="GO" id="GO:0043185">
    <property type="term" value="F:vascular endothelial growth factor receptor 3 binding"/>
    <property type="evidence" value="ECO:0007669"/>
    <property type="project" value="TreeGrafter"/>
</dbReference>
<keyword evidence="13" id="KW-1185">Reference proteome</keyword>
<dbReference type="GO" id="GO:0001666">
    <property type="term" value="P:response to hypoxia"/>
    <property type="evidence" value="ECO:0007669"/>
    <property type="project" value="TreeGrafter"/>
</dbReference>
<keyword evidence="7 9" id="KW-0339">Growth factor</keyword>
<dbReference type="SMART" id="SM00141">
    <property type="entry name" value="PDGF"/>
    <property type="match status" value="1"/>
</dbReference>
<comment type="caution">
    <text evidence="12">The sequence shown here is derived from an EMBL/GenBank/DDBJ whole genome shotgun (WGS) entry which is preliminary data.</text>
</comment>
<dbReference type="PANTHER" id="PTHR12025:SF3">
    <property type="entry name" value="VASCULAR ENDOTHELIAL GROWTH FACTOR C"/>
    <property type="match status" value="1"/>
</dbReference>
<dbReference type="AlphaFoldDB" id="A0AA47M4E8"/>
<dbReference type="GO" id="GO:0005615">
    <property type="term" value="C:extracellular space"/>
    <property type="evidence" value="ECO:0007669"/>
    <property type="project" value="TreeGrafter"/>
</dbReference>
<feature type="domain" description="Platelet-derived growth factor (PDGF) family profile" evidence="11">
    <location>
        <begin position="105"/>
        <end position="205"/>
    </location>
</feature>
<keyword evidence="8" id="KW-1015">Disulfide bond</keyword>
<keyword evidence="4" id="KW-0165">Cleavage on pair of basic residues</keyword>
<feature type="signal peptide" evidence="10">
    <location>
        <begin position="1"/>
        <end position="17"/>
    </location>
</feature>
<evidence type="ECO:0000256" key="5">
    <source>
        <dbReference type="ARBA" id="ARBA00022729"/>
    </source>
</evidence>
<reference evidence="12" key="1">
    <citation type="journal article" date="2023" name="Front. Mar. Sci.">
        <title>A new Merluccius polli reference genome to investigate the effects of global change in West African waters.</title>
        <authorList>
            <person name="Mateo J.L."/>
            <person name="Blanco-Fernandez C."/>
            <person name="Garcia-Vazquez E."/>
            <person name="Machado-Schiaffino G."/>
        </authorList>
    </citation>
    <scope>NUCLEOTIDE SEQUENCE</scope>
    <source>
        <strain evidence="12">C29</strain>
        <tissue evidence="12">Fin</tissue>
    </source>
</reference>
<dbReference type="InterPro" id="IPR050507">
    <property type="entry name" value="PDGF/VEGF_growth_factor"/>
</dbReference>
<dbReference type="Gene3D" id="2.10.90.10">
    <property type="entry name" value="Cystine-knot cytokines"/>
    <property type="match status" value="1"/>
</dbReference>
<comment type="subcellular location">
    <subcellularLocation>
        <location evidence="1">Secreted</location>
    </subcellularLocation>
</comment>
<dbReference type="InterPro" id="IPR023581">
    <property type="entry name" value="PD_growth_factor_CS"/>
</dbReference>
<evidence type="ECO:0000256" key="6">
    <source>
        <dbReference type="ARBA" id="ARBA00022737"/>
    </source>
</evidence>
<organism evidence="12 13">
    <name type="scientific">Merluccius polli</name>
    <name type="common">Benguela hake</name>
    <name type="synonym">Merluccius cadenati</name>
    <dbReference type="NCBI Taxonomy" id="89951"/>
    <lineage>
        <taxon>Eukaryota</taxon>
        <taxon>Metazoa</taxon>
        <taxon>Chordata</taxon>
        <taxon>Craniata</taxon>
        <taxon>Vertebrata</taxon>
        <taxon>Euteleostomi</taxon>
        <taxon>Actinopterygii</taxon>
        <taxon>Neopterygii</taxon>
        <taxon>Teleostei</taxon>
        <taxon>Neoteleostei</taxon>
        <taxon>Acanthomorphata</taxon>
        <taxon>Zeiogadaria</taxon>
        <taxon>Gadariae</taxon>
        <taxon>Gadiformes</taxon>
        <taxon>Gadoidei</taxon>
        <taxon>Merlucciidae</taxon>
        <taxon>Merluccius</taxon>
    </lineage>
</organism>
<dbReference type="Pfam" id="PF00341">
    <property type="entry name" value="PDGF"/>
    <property type="match status" value="1"/>
</dbReference>
<evidence type="ECO:0000256" key="9">
    <source>
        <dbReference type="RuleBase" id="RU003818"/>
    </source>
</evidence>
<dbReference type="GO" id="GO:0016020">
    <property type="term" value="C:membrane"/>
    <property type="evidence" value="ECO:0007669"/>
    <property type="project" value="InterPro"/>
</dbReference>
<evidence type="ECO:0000256" key="2">
    <source>
        <dbReference type="ARBA" id="ARBA00022525"/>
    </source>
</evidence>